<evidence type="ECO:0000313" key="3">
    <source>
        <dbReference type="Proteomes" id="UP001164187"/>
    </source>
</evidence>
<accession>A0ABY7JQV3</accession>
<name>A0ABY7JQV3_9FIRM</name>
<dbReference type="Pfam" id="PF06356">
    <property type="entry name" value="DUF1064"/>
    <property type="match status" value="1"/>
</dbReference>
<sequence length="120" mass="14675">MAKKSKYNNIKVEYKGIEFDSKKERDRYIELDLLERAKEIKNLERQKKFNLLEGFTDNQGKKERSISYIADFAYIDNRTGEYIVEDVKSDFTRKKAEYIIKRKMFKKKYPDYVFFENVRR</sequence>
<gene>
    <name evidence="2" type="ORF">O0R46_02080</name>
    <name evidence="1" type="ORF">O0R46_08495</name>
</gene>
<reference evidence="2" key="1">
    <citation type="submission" date="2022-12" db="EMBL/GenBank/DDBJ databases">
        <title>Peptostreptococcus.</title>
        <authorList>
            <person name="Lee S.H."/>
        </authorList>
    </citation>
    <scope>NUCLEOTIDE SEQUENCE</scope>
    <source>
        <strain evidence="2">CBA3647</strain>
    </source>
</reference>
<dbReference type="EMBL" id="CP114052">
    <property type="protein sequence ID" value="WAW14628.1"/>
    <property type="molecule type" value="Genomic_DNA"/>
</dbReference>
<dbReference type="Proteomes" id="UP001164187">
    <property type="component" value="Chromosome"/>
</dbReference>
<organism evidence="2 3">
    <name type="scientific">Peptostreptococcus equinus</name>
    <dbReference type="NCBI Taxonomy" id="3003601"/>
    <lineage>
        <taxon>Bacteria</taxon>
        <taxon>Bacillati</taxon>
        <taxon>Bacillota</taxon>
        <taxon>Clostridia</taxon>
        <taxon>Peptostreptococcales</taxon>
        <taxon>Peptostreptococcaceae</taxon>
        <taxon>Peptostreptococcus</taxon>
    </lineage>
</organism>
<dbReference type="InterPro" id="IPR009414">
    <property type="entry name" value="DUF1064"/>
</dbReference>
<keyword evidence="3" id="KW-1185">Reference proteome</keyword>
<dbReference type="EMBL" id="CP114052">
    <property type="protein sequence ID" value="WAW15261.1"/>
    <property type="molecule type" value="Genomic_DNA"/>
</dbReference>
<proteinExistence type="predicted"/>
<dbReference type="RefSeq" id="WP_269311325.1">
    <property type="nucleotide sequence ID" value="NZ_CP114052.1"/>
</dbReference>
<protein>
    <submittedName>
        <fullName evidence="2">DUF1064 domain-containing protein</fullName>
    </submittedName>
</protein>
<evidence type="ECO:0000313" key="1">
    <source>
        <dbReference type="EMBL" id="WAW14628.1"/>
    </source>
</evidence>
<evidence type="ECO:0000313" key="2">
    <source>
        <dbReference type="EMBL" id="WAW15261.1"/>
    </source>
</evidence>